<keyword evidence="1" id="KW-0106">Calcium</keyword>
<dbReference type="EMBL" id="SWLB01000025">
    <property type="protein sequence ID" value="KAF3322457.1"/>
    <property type="molecule type" value="Genomic_DNA"/>
</dbReference>
<dbReference type="Gene3D" id="1.10.238.10">
    <property type="entry name" value="EF-hand"/>
    <property type="match status" value="1"/>
</dbReference>
<gene>
    <name evidence="4" type="ORF">FCM35_KLT13598</name>
</gene>
<dbReference type="PANTHER" id="PTHR47319">
    <property type="entry name" value="CALCIUM-BINDING PROTEIN KIC"/>
    <property type="match status" value="1"/>
</dbReference>
<name>A0A833QPJ0_9POAL</name>
<evidence type="ECO:0000256" key="1">
    <source>
        <dbReference type="ARBA" id="ARBA00022837"/>
    </source>
</evidence>
<dbReference type="InterPro" id="IPR002048">
    <property type="entry name" value="EF_hand_dom"/>
</dbReference>
<protein>
    <submittedName>
        <fullName evidence="4">Calcium-binding protein KIC</fullName>
    </submittedName>
</protein>
<evidence type="ECO:0000259" key="3">
    <source>
        <dbReference type="PROSITE" id="PS50222"/>
    </source>
</evidence>
<dbReference type="Proteomes" id="UP000623129">
    <property type="component" value="Unassembled WGS sequence"/>
</dbReference>
<dbReference type="PROSITE" id="PS00018">
    <property type="entry name" value="EF_HAND_1"/>
    <property type="match status" value="1"/>
</dbReference>
<dbReference type="SUPFAM" id="SSF47473">
    <property type="entry name" value="EF-hand"/>
    <property type="match status" value="1"/>
</dbReference>
<feature type="compositionally biased region" description="Polar residues" evidence="2">
    <location>
        <begin position="1"/>
        <end position="17"/>
    </location>
</feature>
<comment type="caution">
    <text evidence="4">The sequence shown here is derived from an EMBL/GenBank/DDBJ whole genome shotgun (WGS) entry which is preliminary data.</text>
</comment>
<proteinExistence type="predicted"/>
<dbReference type="Pfam" id="PF13833">
    <property type="entry name" value="EF-hand_8"/>
    <property type="match status" value="1"/>
</dbReference>
<dbReference type="InterPro" id="IPR011992">
    <property type="entry name" value="EF-hand-dom_pair"/>
</dbReference>
<dbReference type="InterPro" id="IPR018247">
    <property type="entry name" value="EF_Hand_1_Ca_BS"/>
</dbReference>
<dbReference type="PROSITE" id="PS50222">
    <property type="entry name" value="EF_HAND_2"/>
    <property type="match status" value="1"/>
</dbReference>
<keyword evidence="5" id="KW-1185">Reference proteome</keyword>
<feature type="domain" description="EF-hand" evidence="3">
    <location>
        <begin position="77"/>
        <end position="112"/>
    </location>
</feature>
<sequence>MADQSSPTATRASSSQQQEDEKEYEDLMSVMVDKLDSDDFMQELSAGFRLLSDEHTGLITPVSLLRGAATALGLHGMTAEEAEAMVKEGDTDGDGALNEAEFCVLMVRLSPGLMADAEALLDREIDVELNRVASHG</sequence>
<dbReference type="PANTHER" id="PTHR47319:SF4">
    <property type="entry name" value="CALCIUM-BINDING PROTEIN KIC"/>
    <property type="match status" value="1"/>
</dbReference>
<dbReference type="AlphaFoldDB" id="A0A833QPJ0"/>
<evidence type="ECO:0000313" key="5">
    <source>
        <dbReference type="Proteomes" id="UP000623129"/>
    </source>
</evidence>
<dbReference type="OrthoDB" id="343296at2759"/>
<organism evidence="4 5">
    <name type="scientific">Carex littledalei</name>
    <dbReference type="NCBI Taxonomy" id="544730"/>
    <lineage>
        <taxon>Eukaryota</taxon>
        <taxon>Viridiplantae</taxon>
        <taxon>Streptophyta</taxon>
        <taxon>Embryophyta</taxon>
        <taxon>Tracheophyta</taxon>
        <taxon>Spermatophyta</taxon>
        <taxon>Magnoliopsida</taxon>
        <taxon>Liliopsida</taxon>
        <taxon>Poales</taxon>
        <taxon>Cyperaceae</taxon>
        <taxon>Cyperoideae</taxon>
        <taxon>Cariceae</taxon>
        <taxon>Carex</taxon>
        <taxon>Carex subgen. Euthyceras</taxon>
    </lineage>
</organism>
<evidence type="ECO:0000313" key="4">
    <source>
        <dbReference type="EMBL" id="KAF3322457.1"/>
    </source>
</evidence>
<dbReference type="GO" id="GO:0005509">
    <property type="term" value="F:calcium ion binding"/>
    <property type="evidence" value="ECO:0007669"/>
    <property type="project" value="InterPro"/>
</dbReference>
<dbReference type="InterPro" id="IPR044205">
    <property type="entry name" value="KIC/PBP1/KRP1"/>
</dbReference>
<feature type="region of interest" description="Disordered" evidence="2">
    <location>
        <begin position="1"/>
        <end position="23"/>
    </location>
</feature>
<accession>A0A833QPJ0</accession>
<evidence type="ECO:0000256" key="2">
    <source>
        <dbReference type="SAM" id="MobiDB-lite"/>
    </source>
</evidence>
<reference evidence="4" key="1">
    <citation type="submission" date="2020-01" db="EMBL/GenBank/DDBJ databases">
        <title>Genome sequence of Kobresia littledalei, the first chromosome-level genome in the family Cyperaceae.</title>
        <authorList>
            <person name="Qu G."/>
        </authorList>
    </citation>
    <scope>NUCLEOTIDE SEQUENCE</scope>
    <source>
        <strain evidence="4">C.B.Clarke</strain>
        <tissue evidence="4">Leaf</tissue>
    </source>
</reference>